<dbReference type="NCBIfam" id="TIGR02595">
    <property type="entry name" value="PEP_CTERM"/>
    <property type="match status" value="1"/>
</dbReference>
<comment type="similarity">
    <text evidence="2">Belongs to the fucolectin family.</text>
</comment>
<evidence type="ECO:0000256" key="6">
    <source>
        <dbReference type="ARBA" id="ARBA00022837"/>
    </source>
</evidence>
<feature type="chain" id="PRO_5043636143" description="F5/8 type C domain-containing protein" evidence="8">
    <location>
        <begin position="20"/>
        <end position="357"/>
    </location>
</feature>
<dbReference type="InterPro" id="IPR013424">
    <property type="entry name" value="Ice-binding_C"/>
</dbReference>
<protein>
    <recommendedName>
        <fullName evidence="9">F5/8 type C domain-containing protein</fullName>
    </recommendedName>
</protein>
<sequence length="357" mass="37495">MKTQINFFLGAALISTASAAVVTDTVVQNRRLNWSHMPGATASQSSTGSGGAASRAIDNNYSGAWADGSVTHTAGTTAIGDFWQVDLGAVRSIDDITLFNRTDCCDGRLSGYSVLASNVSDFSTTVFDSGVQTDTAGTSINFAAGVSAQYVRVRRDATSNHGDNVISLAEVDVLGGPSEFTFTNLALGSTASQSSTLANGNIPSADKAIDGILANSFNHSSTTHTNPNAGGAVFWETTFSSLADINEIALYNRADCCPTRLSNFRVSIFDGATEVWGENYFEGTGNADLIFSIQEDTGAYIGTGDRVRIELIGGLNNDGNNVLSLREVEIYGVLVPEPSSTALLGLAGLALLFHRRK</sequence>
<evidence type="ECO:0000256" key="1">
    <source>
        <dbReference type="ARBA" id="ARBA00002219"/>
    </source>
</evidence>
<dbReference type="Pfam" id="PF07589">
    <property type="entry name" value="PEP-CTERM"/>
    <property type="match status" value="1"/>
</dbReference>
<comment type="subunit">
    <text evidence="3">Homotrimer.</text>
</comment>
<keyword evidence="7" id="KW-1015">Disulfide bond</keyword>
<dbReference type="SMART" id="SM00607">
    <property type="entry name" value="FTP"/>
    <property type="match status" value="1"/>
</dbReference>
<evidence type="ECO:0000259" key="9">
    <source>
        <dbReference type="PROSITE" id="PS50022"/>
    </source>
</evidence>
<dbReference type="PANTHER" id="PTHR45713">
    <property type="entry name" value="FTP DOMAIN-CONTAINING PROTEIN"/>
    <property type="match status" value="1"/>
</dbReference>
<dbReference type="InterPro" id="IPR008979">
    <property type="entry name" value="Galactose-bd-like_sf"/>
</dbReference>
<dbReference type="GO" id="GO:0046872">
    <property type="term" value="F:metal ion binding"/>
    <property type="evidence" value="ECO:0007669"/>
    <property type="project" value="UniProtKB-KW"/>
</dbReference>
<evidence type="ECO:0000256" key="8">
    <source>
        <dbReference type="SAM" id="SignalP"/>
    </source>
</evidence>
<evidence type="ECO:0000256" key="7">
    <source>
        <dbReference type="ARBA" id="ARBA00023157"/>
    </source>
</evidence>
<evidence type="ECO:0000256" key="3">
    <source>
        <dbReference type="ARBA" id="ARBA00011233"/>
    </source>
</evidence>
<name>A0AAT9FLY6_9BACT</name>
<dbReference type="GO" id="GO:0042806">
    <property type="term" value="F:fucose binding"/>
    <property type="evidence" value="ECO:0007669"/>
    <property type="project" value="UniProtKB-ARBA"/>
</dbReference>
<dbReference type="KEGG" id="osu:NT6N_19720"/>
<dbReference type="GO" id="GO:0010185">
    <property type="term" value="P:regulation of cellular defense response"/>
    <property type="evidence" value="ECO:0007669"/>
    <property type="project" value="UniProtKB-ARBA"/>
</dbReference>
<keyword evidence="6" id="KW-0106">Calcium</keyword>
<proteinExistence type="inferred from homology"/>
<accession>A0AAT9FLY6</accession>
<dbReference type="Pfam" id="PF00754">
    <property type="entry name" value="F5_F8_type_C"/>
    <property type="match status" value="1"/>
</dbReference>
<keyword evidence="5" id="KW-0430">Lectin</keyword>
<keyword evidence="8" id="KW-0732">Signal</keyword>
<evidence type="ECO:0000256" key="4">
    <source>
        <dbReference type="ARBA" id="ARBA00022723"/>
    </source>
</evidence>
<dbReference type="AlphaFoldDB" id="A0AAT9FLY6"/>
<keyword evidence="4" id="KW-0479">Metal-binding</keyword>
<organism evidence="10">
    <name type="scientific">Oceaniferula spumae</name>
    <dbReference type="NCBI Taxonomy" id="2979115"/>
    <lineage>
        <taxon>Bacteria</taxon>
        <taxon>Pseudomonadati</taxon>
        <taxon>Verrucomicrobiota</taxon>
        <taxon>Verrucomicrobiia</taxon>
        <taxon>Verrucomicrobiales</taxon>
        <taxon>Verrucomicrobiaceae</taxon>
        <taxon>Oceaniferula</taxon>
    </lineage>
</organism>
<dbReference type="InterPro" id="IPR051941">
    <property type="entry name" value="BG_Antigen-Binding_Lectin"/>
</dbReference>
<dbReference type="InterPro" id="IPR006585">
    <property type="entry name" value="FTP1"/>
</dbReference>
<dbReference type="SUPFAM" id="SSF49785">
    <property type="entry name" value="Galactose-binding domain-like"/>
    <property type="match status" value="2"/>
</dbReference>
<gene>
    <name evidence="10" type="ORF">NT6N_19720</name>
</gene>
<evidence type="ECO:0000256" key="2">
    <source>
        <dbReference type="ARBA" id="ARBA00010147"/>
    </source>
</evidence>
<dbReference type="InterPro" id="IPR000421">
    <property type="entry name" value="FA58C"/>
</dbReference>
<evidence type="ECO:0000313" key="10">
    <source>
        <dbReference type="EMBL" id="BDS06932.1"/>
    </source>
</evidence>
<dbReference type="Gene3D" id="2.60.120.260">
    <property type="entry name" value="Galactose-binding domain-like"/>
    <property type="match status" value="2"/>
</dbReference>
<dbReference type="EMBL" id="AP026866">
    <property type="protein sequence ID" value="BDS06932.1"/>
    <property type="molecule type" value="Genomic_DNA"/>
</dbReference>
<feature type="signal peptide" evidence="8">
    <location>
        <begin position="1"/>
        <end position="19"/>
    </location>
</feature>
<reference evidence="10" key="1">
    <citation type="submission" date="2024-07" db="EMBL/GenBank/DDBJ databases">
        <title>Complete genome sequence of Verrucomicrobiaceae bacterium NT6N.</title>
        <authorList>
            <person name="Huang C."/>
            <person name="Takami H."/>
            <person name="Hamasaki K."/>
        </authorList>
    </citation>
    <scope>NUCLEOTIDE SEQUENCE</scope>
    <source>
        <strain evidence="10">NT6N</strain>
    </source>
</reference>
<comment type="function">
    <text evidence="1">Acts as a defensive agent. Recognizes blood group fucosylated oligosaccharides including A, B, H and Lewis B-type antigens. Does not recognize Lewis A antigen and has low affinity for monovalent haptens.</text>
</comment>
<evidence type="ECO:0000256" key="5">
    <source>
        <dbReference type="ARBA" id="ARBA00022734"/>
    </source>
</evidence>
<dbReference type="PANTHER" id="PTHR45713:SF6">
    <property type="entry name" value="F5_8 TYPE C DOMAIN-CONTAINING PROTEIN"/>
    <property type="match status" value="1"/>
</dbReference>
<dbReference type="PROSITE" id="PS50022">
    <property type="entry name" value="FA58C_3"/>
    <property type="match status" value="1"/>
</dbReference>
<feature type="domain" description="F5/8 type C" evidence="9">
    <location>
        <begin position="20"/>
        <end position="176"/>
    </location>
</feature>